<evidence type="ECO:0000313" key="2">
    <source>
        <dbReference type="EMBL" id="TYI09574.1"/>
    </source>
</evidence>
<gene>
    <name evidence="2" type="ORF">ES332_A09G082900v1</name>
</gene>
<evidence type="ECO:0000256" key="1">
    <source>
        <dbReference type="SAM" id="MobiDB-lite"/>
    </source>
</evidence>
<name>A0A5D2P2R2_GOSTO</name>
<dbReference type="AlphaFoldDB" id="A0A5D2P2R2"/>
<feature type="region of interest" description="Disordered" evidence="1">
    <location>
        <begin position="1"/>
        <end position="26"/>
    </location>
</feature>
<dbReference type="EMBL" id="CM017618">
    <property type="protein sequence ID" value="TYI09574.1"/>
    <property type="molecule type" value="Genomic_DNA"/>
</dbReference>
<keyword evidence="3" id="KW-1185">Reference proteome</keyword>
<feature type="compositionally biased region" description="Basic and acidic residues" evidence="1">
    <location>
        <begin position="7"/>
        <end position="22"/>
    </location>
</feature>
<dbReference type="Proteomes" id="UP000322667">
    <property type="component" value="Chromosome A09"/>
</dbReference>
<evidence type="ECO:0000313" key="3">
    <source>
        <dbReference type="Proteomes" id="UP000322667"/>
    </source>
</evidence>
<sequence length="48" mass="5652">MKTRGVHWSDIHARERGSDGRNRRLGQRSTRETLLFRCKEAVIGRRVC</sequence>
<accession>A0A5D2P2R2</accession>
<proteinExistence type="predicted"/>
<reference evidence="2 3" key="1">
    <citation type="submission" date="2019-07" db="EMBL/GenBank/DDBJ databases">
        <title>WGS assembly of Gossypium tomentosum.</title>
        <authorList>
            <person name="Chen Z.J."/>
            <person name="Sreedasyam A."/>
            <person name="Ando A."/>
            <person name="Song Q."/>
            <person name="De L."/>
            <person name="Hulse-Kemp A."/>
            <person name="Ding M."/>
            <person name="Ye W."/>
            <person name="Kirkbride R."/>
            <person name="Jenkins J."/>
            <person name="Plott C."/>
            <person name="Lovell J."/>
            <person name="Lin Y.-M."/>
            <person name="Vaughn R."/>
            <person name="Liu B."/>
            <person name="Li W."/>
            <person name="Simpson S."/>
            <person name="Scheffler B."/>
            <person name="Saski C."/>
            <person name="Grover C."/>
            <person name="Hu G."/>
            <person name="Conover J."/>
            <person name="Carlson J."/>
            <person name="Shu S."/>
            <person name="Boston L."/>
            <person name="Williams M."/>
            <person name="Peterson D."/>
            <person name="Mcgee K."/>
            <person name="Jones D."/>
            <person name="Wendel J."/>
            <person name="Stelly D."/>
            <person name="Grimwood J."/>
            <person name="Schmutz J."/>
        </authorList>
    </citation>
    <scope>NUCLEOTIDE SEQUENCE [LARGE SCALE GENOMIC DNA]</scope>
    <source>
        <strain evidence="2">7179.01</strain>
    </source>
</reference>
<protein>
    <submittedName>
        <fullName evidence="2">Uncharacterized protein</fullName>
    </submittedName>
</protein>
<organism evidence="2 3">
    <name type="scientific">Gossypium tomentosum</name>
    <name type="common">Hawaiian cotton</name>
    <name type="synonym">Gossypium sandvicense</name>
    <dbReference type="NCBI Taxonomy" id="34277"/>
    <lineage>
        <taxon>Eukaryota</taxon>
        <taxon>Viridiplantae</taxon>
        <taxon>Streptophyta</taxon>
        <taxon>Embryophyta</taxon>
        <taxon>Tracheophyta</taxon>
        <taxon>Spermatophyta</taxon>
        <taxon>Magnoliopsida</taxon>
        <taxon>eudicotyledons</taxon>
        <taxon>Gunneridae</taxon>
        <taxon>Pentapetalae</taxon>
        <taxon>rosids</taxon>
        <taxon>malvids</taxon>
        <taxon>Malvales</taxon>
        <taxon>Malvaceae</taxon>
        <taxon>Malvoideae</taxon>
        <taxon>Gossypium</taxon>
    </lineage>
</organism>